<feature type="transmembrane region" description="Helical" evidence="9">
    <location>
        <begin position="215"/>
        <end position="237"/>
    </location>
</feature>
<organism evidence="11 12">
    <name type="scientific">Zygotorulaspora mrakii</name>
    <name type="common">Zygosaccharomyces mrakii</name>
    <dbReference type="NCBI Taxonomy" id="42260"/>
    <lineage>
        <taxon>Eukaryota</taxon>
        <taxon>Fungi</taxon>
        <taxon>Dikarya</taxon>
        <taxon>Ascomycota</taxon>
        <taxon>Saccharomycotina</taxon>
        <taxon>Saccharomycetes</taxon>
        <taxon>Saccharomycetales</taxon>
        <taxon>Saccharomycetaceae</taxon>
        <taxon>Zygotorulaspora</taxon>
    </lineage>
</organism>
<evidence type="ECO:0000256" key="9">
    <source>
        <dbReference type="SAM" id="Phobius"/>
    </source>
</evidence>
<dbReference type="AlphaFoldDB" id="A0A7H9B786"/>
<evidence type="ECO:0000256" key="6">
    <source>
        <dbReference type="ARBA" id="ARBA00022824"/>
    </source>
</evidence>
<keyword evidence="5 10" id="KW-0732">Signal</keyword>
<accession>A0A7H9B786</accession>
<evidence type="ECO:0000256" key="2">
    <source>
        <dbReference type="ARBA" id="ARBA00004477"/>
    </source>
</evidence>
<comment type="function">
    <text evidence="1">Subunit of the oligosaccharyl transferase (OST) complex that catalyzes the initial transfer of a defined glycan (Glc(3)Man(9)GlcNAc(2) in eukaryotes) from the lipid carrier dolichol-pyrophosphate to an asparagine residue within an Asn-X-Ser/Thr consensus motif in nascent polypeptide chains, the first step in protein N-glycosylation. N-glycosylation occurs cotranslationally and the complex associates with the Sec61 complex at the channel-forming translocon complex that mediates protein translocation across the endoplasmic reticulum (ER). All subunits are required for a maximal enzyme activity.</text>
</comment>
<evidence type="ECO:0000256" key="10">
    <source>
        <dbReference type="SAM" id="SignalP"/>
    </source>
</evidence>
<evidence type="ECO:0008006" key="13">
    <source>
        <dbReference type="Google" id="ProtNLM"/>
    </source>
</evidence>
<protein>
    <recommendedName>
        <fullName evidence="13">Dolichyl-diphosphooligosaccharide--protein glycosyltransferase subunit 3</fullName>
    </recommendedName>
</protein>
<dbReference type="RefSeq" id="XP_037145941.1">
    <property type="nucleotide sequence ID" value="XM_037290046.1"/>
</dbReference>
<comment type="similarity">
    <text evidence="3">Belongs to the OST3/OST6 family.</text>
</comment>
<keyword evidence="8 9" id="KW-0472">Membrane</keyword>
<dbReference type="PANTHER" id="PTHR12692:SF0">
    <property type="entry name" value="GH11935P"/>
    <property type="match status" value="1"/>
</dbReference>
<dbReference type="KEGG" id="zmk:HG535_0G01000"/>
<reference evidence="11 12" key="1">
    <citation type="submission" date="2020-07" db="EMBL/GenBank/DDBJ databases">
        <title>The yeast mating-type switching endonuclease HO is a domesticated member of an unorthodox homing genetic element family.</title>
        <authorList>
            <person name="Coughlan A.Y."/>
            <person name="Lombardi L."/>
            <person name="Braun-Galleani S."/>
            <person name="Martos A.R."/>
            <person name="Galeote V."/>
            <person name="Bigey F."/>
            <person name="Dequin S."/>
            <person name="Byrne K.P."/>
            <person name="Wolfe K.H."/>
        </authorList>
    </citation>
    <scope>NUCLEOTIDE SEQUENCE [LARGE SCALE GENOMIC DNA]</scope>
    <source>
        <strain evidence="11 12">NRRL Y-6702</strain>
    </source>
</reference>
<feature type="transmembrane region" description="Helical" evidence="9">
    <location>
        <begin position="311"/>
        <end position="332"/>
    </location>
</feature>
<name>A0A7H9B786_ZYGMR</name>
<proteinExistence type="inferred from homology"/>
<dbReference type="OrthoDB" id="67566at2759"/>
<keyword evidence="4 9" id="KW-0812">Transmembrane</keyword>
<evidence type="ECO:0000256" key="4">
    <source>
        <dbReference type="ARBA" id="ARBA00022692"/>
    </source>
</evidence>
<feature type="chain" id="PRO_5028989957" description="Dolichyl-diphosphooligosaccharide--protein glycosyltransferase subunit 3" evidence="10">
    <location>
        <begin position="23"/>
        <end position="349"/>
    </location>
</feature>
<dbReference type="GeneID" id="59237999"/>
<keyword evidence="12" id="KW-1185">Reference proteome</keyword>
<feature type="transmembrane region" description="Helical" evidence="9">
    <location>
        <begin position="186"/>
        <end position="203"/>
    </location>
</feature>
<evidence type="ECO:0000313" key="11">
    <source>
        <dbReference type="EMBL" id="QLG74216.1"/>
    </source>
</evidence>
<dbReference type="Gene3D" id="3.40.30.10">
    <property type="entry name" value="Glutaredoxin"/>
    <property type="match status" value="1"/>
</dbReference>
<dbReference type="PANTHER" id="PTHR12692">
    <property type="entry name" value="DOLICHYL-DIPHOSPHOOLIGOSACCHARIDE--PROTEIN GLYCOSYLTRANSFERASE-RELATED"/>
    <property type="match status" value="1"/>
</dbReference>
<keyword evidence="6" id="KW-0256">Endoplasmic reticulum</keyword>
<dbReference type="EMBL" id="CP058610">
    <property type="protein sequence ID" value="QLG74216.1"/>
    <property type="molecule type" value="Genomic_DNA"/>
</dbReference>
<dbReference type="InterPro" id="IPR021149">
    <property type="entry name" value="OligosaccharylTrfase_OST3/OST6"/>
</dbReference>
<evidence type="ECO:0000313" key="12">
    <source>
        <dbReference type="Proteomes" id="UP000509704"/>
    </source>
</evidence>
<feature type="signal peptide" evidence="10">
    <location>
        <begin position="1"/>
        <end position="22"/>
    </location>
</feature>
<gene>
    <name evidence="11" type="ORF">HG535_0G01000</name>
</gene>
<evidence type="ECO:0000256" key="7">
    <source>
        <dbReference type="ARBA" id="ARBA00022989"/>
    </source>
</evidence>
<dbReference type="Proteomes" id="UP000509704">
    <property type="component" value="Chromosome 7"/>
</dbReference>
<evidence type="ECO:0000256" key="3">
    <source>
        <dbReference type="ARBA" id="ARBA00009561"/>
    </source>
</evidence>
<sequence length="349" mass="39148">MQMARVSGLIWAWLLLCGICNAISNESLLKEARKGGNNIIDVSGKRFKRILDSPRQSYILVHLTATAPQVGCSVCLETAEEYNTIVSSWFKDHPDGISRKDGEDSPRLFFAKADFKDPQNIPEIFTFYGLQHVPRYFLFAPGGDIHTYQIIELSGNAGMERTVNLINSIRSATNISDFTMHQPTDWSLPIISGVATFILVFIVKRHSNLLFTIAAYRPLWAIFWTSFIILMLGGHMYNSIRNAQLAGVGGNGEVMYFMPNQTQNQFKIETQIVGVVYGGLLISMVSLVLGLPHLKKFIKDSKSLPMIESFLSILLAITVYIFFAAFTAMFTIKQPGYPFSLLKFSSLFK</sequence>
<evidence type="ECO:0000256" key="8">
    <source>
        <dbReference type="ARBA" id="ARBA00023136"/>
    </source>
</evidence>
<dbReference type="Pfam" id="PF04756">
    <property type="entry name" value="OST3_OST6"/>
    <property type="match status" value="1"/>
</dbReference>
<keyword evidence="7 9" id="KW-1133">Transmembrane helix</keyword>
<comment type="subcellular location">
    <subcellularLocation>
        <location evidence="2">Endoplasmic reticulum membrane</location>
        <topology evidence="2">Multi-pass membrane protein</topology>
    </subcellularLocation>
</comment>
<dbReference type="GO" id="GO:0008250">
    <property type="term" value="C:oligosaccharyltransferase complex"/>
    <property type="evidence" value="ECO:0007669"/>
    <property type="project" value="TreeGrafter"/>
</dbReference>
<dbReference type="GO" id="GO:0018279">
    <property type="term" value="P:protein N-linked glycosylation via asparagine"/>
    <property type="evidence" value="ECO:0007669"/>
    <property type="project" value="TreeGrafter"/>
</dbReference>
<feature type="transmembrane region" description="Helical" evidence="9">
    <location>
        <begin position="272"/>
        <end position="291"/>
    </location>
</feature>
<evidence type="ECO:0000256" key="5">
    <source>
        <dbReference type="ARBA" id="ARBA00022729"/>
    </source>
</evidence>
<evidence type="ECO:0000256" key="1">
    <source>
        <dbReference type="ARBA" id="ARBA00002791"/>
    </source>
</evidence>